<dbReference type="OrthoDB" id="9794407at2"/>
<feature type="active site" description="Proton acceptor" evidence="3">
    <location>
        <position position="138"/>
    </location>
</feature>
<dbReference type="PANTHER" id="PTHR43300:SF7">
    <property type="entry name" value="UDP-N-ACETYLBACILLOSAMINE N-ACETYLTRANSFERASE"/>
    <property type="match status" value="1"/>
</dbReference>
<accession>A0A3D9KET6</accession>
<dbReference type="InterPro" id="IPR050179">
    <property type="entry name" value="Trans_hexapeptide_repeat"/>
</dbReference>
<evidence type="ECO:0000256" key="1">
    <source>
        <dbReference type="ARBA" id="ARBA00022679"/>
    </source>
</evidence>
<dbReference type="PROSITE" id="PS00101">
    <property type="entry name" value="HEXAPEP_TRANSFERASES"/>
    <property type="match status" value="1"/>
</dbReference>
<dbReference type="Pfam" id="PF14602">
    <property type="entry name" value="Hexapep_2"/>
    <property type="match status" value="1"/>
</dbReference>
<name>A0A3D9KET6_9BACL</name>
<dbReference type="InterPro" id="IPR011004">
    <property type="entry name" value="Trimer_LpxA-like_sf"/>
</dbReference>
<reference evidence="6 7" key="1">
    <citation type="submission" date="2018-07" db="EMBL/GenBank/DDBJ databases">
        <title>Genomic Encyclopedia of Type Strains, Phase III (KMG-III): the genomes of soil and plant-associated and newly described type strains.</title>
        <authorList>
            <person name="Whitman W."/>
        </authorList>
    </citation>
    <scope>NUCLEOTIDE SEQUENCE [LARGE SCALE GENOMIC DNA]</scope>
    <source>
        <strain evidence="6 7">CECT 7287</strain>
    </source>
</reference>
<dbReference type="EMBL" id="QRDZ01000007">
    <property type="protein sequence ID" value="RED84036.1"/>
    <property type="molecule type" value="Genomic_DNA"/>
</dbReference>
<dbReference type="CDD" id="cd03360">
    <property type="entry name" value="LbH_AT_putative"/>
    <property type="match status" value="1"/>
</dbReference>
<comment type="caution">
    <text evidence="6">The sequence shown here is derived from an EMBL/GenBank/DDBJ whole genome shotgun (WGS) entry which is preliminary data.</text>
</comment>
<keyword evidence="7" id="KW-1185">Reference proteome</keyword>
<dbReference type="Pfam" id="PF17836">
    <property type="entry name" value="PglD_N"/>
    <property type="match status" value="1"/>
</dbReference>
<feature type="domain" description="PglD N-terminal" evidence="5">
    <location>
        <begin position="4"/>
        <end position="82"/>
    </location>
</feature>
<keyword evidence="1 6" id="KW-0808">Transferase</keyword>
<keyword evidence="2" id="KW-0677">Repeat</keyword>
<dbReference type="Gene3D" id="2.160.10.10">
    <property type="entry name" value="Hexapeptide repeat proteins"/>
    <property type="match status" value="1"/>
</dbReference>
<dbReference type="Proteomes" id="UP000256977">
    <property type="component" value="Unassembled WGS sequence"/>
</dbReference>
<evidence type="ECO:0000256" key="2">
    <source>
        <dbReference type="ARBA" id="ARBA00022737"/>
    </source>
</evidence>
<proteinExistence type="predicted"/>
<dbReference type="NCBIfam" id="TIGR03570">
    <property type="entry name" value="NeuD_NnaD"/>
    <property type="match status" value="1"/>
</dbReference>
<feature type="binding site" evidence="4">
    <location>
        <position position="147"/>
    </location>
    <ligand>
        <name>acetyl-CoA</name>
        <dbReference type="ChEBI" id="CHEBI:57288"/>
    </ligand>
</feature>
<feature type="site" description="Increases basicity of active site His" evidence="3">
    <location>
        <position position="139"/>
    </location>
</feature>
<dbReference type="InterPro" id="IPR041561">
    <property type="entry name" value="PglD_N"/>
</dbReference>
<dbReference type="InterPro" id="IPR018357">
    <property type="entry name" value="Hexapep_transf_CS"/>
</dbReference>
<evidence type="ECO:0000313" key="6">
    <source>
        <dbReference type="EMBL" id="RED84036.1"/>
    </source>
</evidence>
<evidence type="ECO:0000259" key="5">
    <source>
        <dbReference type="Pfam" id="PF17836"/>
    </source>
</evidence>
<feature type="binding site" evidence="4">
    <location>
        <position position="68"/>
    </location>
    <ligand>
        <name>substrate</name>
    </ligand>
</feature>
<dbReference type="SUPFAM" id="SSF51161">
    <property type="entry name" value="Trimeric LpxA-like enzymes"/>
    <property type="match status" value="1"/>
</dbReference>
<dbReference type="RefSeq" id="WP_116060669.1">
    <property type="nucleotide sequence ID" value="NZ_QRDZ01000007.1"/>
</dbReference>
<protein>
    <submittedName>
        <fullName evidence="6">Sugar O-acyltransferase (Sialic acid O-acetyltransferase NeuD family)</fullName>
    </submittedName>
</protein>
<dbReference type="Gene3D" id="3.40.50.20">
    <property type="match status" value="1"/>
</dbReference>
<organism evidence="6 7">
    <name type="scientific">Cohnella phaseoli</name>
    <dbReference type="NCBI Taxonomy" id="456490"/>
    <lineage>
        <taxon>Bacteria</taxon>
        <taxon>Bacillati</taxon>
        <taxon>Bacillota</taxon>
        <taxon>Bacilli</taxon>
        <taxon>Bacillales</taxon>
        <taxon>Paenibacillaceae</taxon>
        <taxon>Cohnella</taxon>
    </lineage>
</organism>
<dbReference type="AlphaFoldDB" id="A0A3D9KET6"/>
<dbReference type="InterPro" id="IPR020019">
    <property type="entry name" value="AcTrfase_PglD-like"/>
</dbReference>
<keyword evidence="6" id="KW-0012">Acyltransferase</keyword>
<evidence type="ECO:0000256" key="4">
    <source>
        <dbReference type="PIRSR" id="PIRSR620019-2"/>
    </source>
</evidence>
<sequence length="213" mass="22350">MKPLIIMGGGGHAKVIAESLSLMGLEEAIIGFTALDGSMELFNMPYIGDDSAILEYNKEEICLINAVGSTGRNQFRTKLFKDFHERGFAFANVVHPAAILSKYVTIGVSVQIMAGAIIQSGTRIGDNVIVNTGSRIDHDCIVGNHVHVSPGAILCGSVVVEDEVHIGAGATVIQGITLGRGSIVGAGAVVIKNVLPYTTVVGIPAREVQKRNG</sequence>
<evidence type="ECO:0000256" key="3">
    <source>
        <dbReference type="PIRSR" id="PIRSR620019-1"/>
    </source>
</evidence>
<dbReference type="GO" id="GO:0016746">
    <property type="term" value="F:acyltransferase activity"/>
    <property type="evidence" value="ECO:0007669"/>
    <property type="project" value="UniProtKB-KW"/>
</dbReference>
<dbReference type="PANTHER" id="PTHR43300">
    <property type="entry name" value="ACETYLTRANSFERASE"/>
    <property type="match status" value="1"/>
</dbReference>
<dbReference type="InterPro" id="IPR001451">
    <property type="entry name" value="Hexapep"/>
</dbReference>
<evidence type="ECO:0000313" key="7">
    <source>
        <dbReference type="Proteomes" id="UP000256977"/>
    </source>
</evidence>
<gene>
    <name evidence="6" type="ORF">DFP98_107144</name>
</gene>